<keyword evidence="3" id="KW-1185">Reference proteome</keyword>
<feature type="transmembrane region" description="Helical" evidence="1">
    <location>
        <begin position="35"/>
        <end position="54"/>
    </location>
</feature>
<dbReference type="EMBL" id="GG677298">
    <property type="protein sequence ID" value="EER10629.1"/>
    <property type="molecule type" value="Genomic_DNA"/>
</dbReference>
<protein>
    <submittedName>
        <fullName evidence="2">Uncharacterized protein</fullName>
    </submittedName>
</protein>
<organism evidence="3">
    <name type="scientific">Perkinsus marinus (strain ATCC 50983 / TXsc)</name>
    <dbReference type="NCBI Taxonomy" id="423536"/>
    <lineage>
        <taxon>Eukaryota</taxon>
        <taxon>Sar</taxon>
        <taxon>Alveolata</taxon>
        <taxon>Perkinsozoa</taxon>
        <taxon>Perkinsea</taxon>
        <taxon>Perkinsida</taxon>
        <taxon>Perkinsidae</taxon>
        <taxon>Perkinsus</taxon>
    </lineage>
</organism>
<dbReference type="GeneID" id="9038845"/>
<dbReference type="RefSeq" id="XP_002778834.1">
    <property type="nucleotide sequence ID" value="XM_002778788.1"/>
</dbReference>
<gene>
    <name evidence="2" type="ORF">Pmar_PMAR019006</name>
</gene>
<keyword evidence="1" id="KW-0472">Membrane</keyword>
<accession>C5KY22</accession>
<dbReference type="Proteomes" id="UP000007800">
    <property type="component" value="Unassembled WGS sequence"/>
</dbReference>
<keyword evidence="1" id="KW-1133">Transmembrane helix</keyword>
<dbReference type="InParanoid" id="C5KY22"/>
<dbReference type="OrthoDB" id="423649at2759"/>
<proteinExistence type="predicted"/>
<evidence type="ECO:0000256" key="1">
    <source>
        <dbReference type="SAM" id="Phobius"/>
    </source>
</evidence>
<sequence>MAPTNHDCARYVRIHPQSATFAGTSVNLNPRATMFTSYVLLLLSIDLIVVYGMYHGLRPGGFLYDGQRGDGLFIVYDVSEDSQVSMTISCDGRLAVPPGLPGYITRNLTRTGDDNFKVDCLKGEPQLWYKQIENVCPKYKLKPPVGLDSIMFYPTNVAFMTFFGRIKVLKMLYGPQRGGVYAYVDQIQHFGVTFNITIIPPGTFNPNIVNFEIKCLQNDTHKVLPFGPYELILDGWDKPRRISYPKGEVMKIYDTIHTACPDIGGLQPGDLLDVGFATSKTIYVNLFGSFLPLTTRG</sequence>
<evidence type="ECO:0000313" key="3">
    <source>
        <dbReference type="Proteomes" id="UP000007800"/>
    </source>
</evidence>
<name>C5KY22_PERM5</name>
<keyword evidence="1" id="KW-0812">Transmembrane</keyword>
<reference evidence="2 3" key="1">
    <citation type="submission" date="2008-07" db="EMBL/GenBank/DDBJ databases">
        <authorList>
            <person name="El-Sayed N."/>
            <person name="Caler E."/>
            <person name="Inman J."/>
            <person name="Amedeo P."/>
            <person name="Hass B."/>
            <person name="Wortman J."/>
        </authorList>
    </citation>
    <scope>NUCLEOTIDE SEQUENCE [LARGE SCALE GENOMIC DNA]</scope>
    <source>
        <strain evidence="3">ATCC 50983 / TXsc</strain>
    </source>
</reference>
<dbReference type="OMA" id="DTIHTAC"/>
<evidence type="ECO:0000313" key="2">
    <source>
        <dbReference type="EMBL" id="EER10629.1"/>
    </source>
</evidence>
<dbReference type="AlphaFoldDB" id="C5KY22"/>